<dbReference type="InterPro" id="IPR050869">
    <property type="entry name" value="H3K4_H4K5_MeTrfase"/>
</dbReference>
<dbReference type="PANTHER" id="PTHR12197">
    <property type="entry name" value="HISTONE-LYSINE N-METHYLTRANSFERASE SMYD"/>
    <property type="match status" value="1"/>
</dbReference>
<name>A0ABQ0DDL4_9EUKA</name>
<dbReference type="Proteomes" id="UP001628156">
    <property type="component" value="Unassembled WGS sequence"/>
</dbReference>
<dbReference type="SUPFAM" id="SSF82199">
    <property type="entry name" value="SET domain"/>
    <property type="match status" value="1"/>
</dbReference>
<dbReference type="InterPro" id="IPR001214">
    <property type="entry name" value="SET_dom"/>
</dbReference>
<evidence type="ECO:0000313" key="4">
    <source>
        <dbReference type="Proteomes" id="UP001628156"/>
    </source>
</evidence>
<evidence type="ECO:0000256" key="1">
    <source>
        <dbReference type="ARBA" id="ARBA00004038"/>
    </source>
</evidence>
<organism evidence="3 4">
    <name type="scientific">Entamoeba nuttalli</name>
    <dbReference type="NCBI Taxonomy" id="412467"/>
    <lineage>
        <taxon>Eukaryota</taxon>
        <taxon>Amoebozoa</taxon>
        <taxon>Evosea</taxon>
        <taxon>Archamoebae</taxon>
        <taxon>Mastigamoebida</taxon>
        <taxon>Entamoebidae</taxon>
        <taxon>Entamoeba</taxon>
    </lineage>
</organism>
<accession>A0ABQ0DDL4</accession>
<dbReference type="InterPro" id="IPR011990">
    <property type="entry name" value="TPR-like_helical_dom_sf"/>
</dbReference>
<dbReference type="PANTHER" id="PTHR12197:SF251">
    <property type="entry name" value="EG:BACR7C10.4 PROTEIN"/>
    <property type="match status" value="1"/>
</dbReference>
<proteinExistence type="predicted"/>
<dbReference type="Gene3D" id="1.25.40.10">
    <property type="entry name" value="Tetratricopeptide repeat domain"/>
    <property type="match status" value="1"/>
</dbReference>
<dbReference type="CDD" id="cd20071">
    <property type="entry name" value="SET_SMYD"/>
    <property type="match status" value="1"/>
</dbReference>
<evidence type="ECO:0000313" key="3">
    <source>
        <dbReference type="EMBL" id="GAB1220942.1"/>
    </source>
</evidence>
<protein>
    <recommendedName>
        <fullName evidence="2">SET domain-containing protein</fullName>
    </recommendedName>
</protein>
<dbReference type="Pfam" id="PF00856">
    <property type="entry name" value="SET"/>
    <property type="match status" value="1"/>
</dbReference>
<gene>
    <name evidence="3" type="ORF">ENUP19_0061G0102</name>
</gene>
<keyword evidence="4" id="KW-1185">Reference proteome</keyword>
<evidence type="ECO:0000259" key="2">
    <source>
        <dbReference type="PROSITE" id="PS50280"/>
    </source>
</evidence>
<dbReference type="EMBL" id="BAAFRS010000061">
    <property type="protein sequence ID" value="GAB1220942.1"/>
    <property type="molecule type" value="Genomic_DNA"/>
</dbReference>
<dbReference type="InterPro" id="IPR046341">
    <property type="entry name" value="SET_dom_sf"/>
</dbReference>
<dbReference type="SMART" id="SM00317">
    <property type="entry name" value="SET"/>
    <property type="match status" value="1"/>
</dbReference>
<dbReference type="Gene3D" id="2.170.270.10">
    <property type="entry name" value="SET domain"/>
    <property type="match status" value="1"/>
</dbReference>
<comment type="caution">
    <text evidence="3">The sequence shown here is derived from an EMBL/GenBank/DDBJ whole genome shotgun (WGS) entry which is preliminary data.</text>
</comment>
<comment type="function">
    <text evidence="1">Probable methyltransferase.</text>
</comment>
<feature type="domain" description="SET" evidence="2">
    <location>
        <begin position="54"/>
        <end position="225"/>
    </location>
</feature>
<sequence>MQSFKFIKQYPSLRNKFDNNYNVKIPSRKDPIDRSQNPHYNSYEEVYKKEFPEKKFEIKELPGKGRGLVAVEDIHAGELVFKEQATIFFEGEEDSESNKDSTYYMVRSIYDNTAFCSVKFATELAQNHQRDEEFSEHVKFIYEDFKEDKTLLNPVEFEDIKRIVNGIHTNSFSLDFIDGYAVFIACSLANHSCKENVGWHTVGDVMYWTALVDIPKGTEITISYTFPSIRPKRIQYFQDNYGFICDCPLCSGPIDPWRAFKCSCGGIIYPEPEGYKCHSCEYICTEEEINQFNEEEDFIIDMEKLKRHKAYYNPLRKMHDTHLFLFKAMRKYVSLKSCPNPLEIFEQYLIPVAKYQVQFSHGRVFAAVLEQYGVALMKYSKIMPDLYEYCKTKALESFQMAYDYRCSLGMGRTGYAAAVLQEHLDILDPKNLNNFVEYDEY</sequence>
<reference evidence="3 4" key="1">
    <citation type="journal article" date="2019" name="PLoS Negl. Trop. Dis.">
        <title>Whole genome sequencing of Entamoeba nuttalli reveals mammalian host-related molecular signatures and a novel octapeptide-repeat surface protein.</title>
        <authorList>
            <person name="Tanaka M."/>
            <person name="Makiuchi T."/>
            <person name="Komiyama T."/>
            <person name="Shiina T."/>
            <person name="Osaki K."/>
            <person name="Tachibana H."/>
        </authorList>
    </citation>
    <scope>NUCLEOTIDE SEQUENCE [LARGE SCALE GENOMIC DNA]</scope>
    <source>
        <strain evidence="3 4">P19-061405</strain>
    </source>
</reference>
<dbReference type="PROSITE" id="PS50280">
    <property type="entry name" value="SET"/>
    <property type="match status" value="1"/>
</dbReference>